<dbReference type="EMBL" id="JAEMNV010000010">
    <property type="protein sequence ID" value="MBJ8342120.1"/>
    <property type="molecule type" value="Genomic_DNA"/>
</dbReference>
<organism evidence="6 7">
    <name type="scientific">Antrihabitans stalagmiti</name>
    <dbReference type="NCBI Taxonomy" id="2799499"/>
    <lineage>
        <taxon>Bacteria</taxon>
        <taxon>Bacillati</taxon>
        <taxon>Actinomycetota</taxon>
        <taxon>Actinomycetes</taxon>
        <taxon>Mycobacteriales</taxon>
        <taxon>Nocardiaceae</taxon>
        <taxon>Antrihabitans</taxon>
    </lineage>
</organism>
<keyword evidence="3" id="KW-0408">Iron</keyword>
<dbReference type="GO" id="GO:0051537">
    <property type="term" value="F:2 iron, 2 sulfur cluster binding"/>
    <property type="evidence" value="ECO:0007669"/>
    <property type="project" value="UniProtKB-KW"/>
</dbReference>
<dbReference type="InterPro" id="IPR017941">
    <property type="entry name" value="Rieske_2Fe-2S"/>
</dbReference>
<dbReference type="PROSITE" id="PS51296">
    <property type="entry name" value="RIESKE"/>
    <property type="match status" value="1"/>
</dbReference>
<proteinExistence type="predicted"/>
<evidence type="ECO:0000256" key="3">
    <source>
        <dbReference type="ARBA" id="ARBA00023004"/>
    </source>
</evidence>
<sequence length="127" mass="13536">MKITRLVDGAIRSVLRPGARSAAAKQRGPGLLPGHAKVVESDGKPVGVYCDAGGRLQAVTAICTHLDWKLEFDVESRAWACPRHGARFATDGAVLAGPATDPLAVVQLSDQLRKRLQPDPPELPTNH</sequence>
<keyword evidence="2" id="KW-0479">Metal-binding</keyword>
<gene>
    <name evidence="6" type="ORF">JGU71_24840</name>
</gene>
<evidence type="ECO:0000256" key="4">
    <source>
        <dbReference type="ARBA" id="ARBA00023014"/>
    </source>
</evidence>
<dbReference type="Gene3D" id="2.102.10.10">
    <property type="entry name" value="Rieske [2Fe-2S] iron-sulphur domain"/>
    <property type="match status" value="1"/>
</dbReference>
<dbReference type="Proteomes" id="UP000655868">
    <property type="component" value="Unassembled WGS sequence"/>
</dbReference>
<dbReference type="SUPFAM" id="SSF50022">
    <property type="entry name" value="ISP domain"/>
    <property type="match status" value="1"/>
</dbReference>
<dbReference type="InterPro" id="IPR036922">
    <property type="entry name" value="Rieske_2Fe-2S_sf"/>
</dbReference>
<accession>A0A934U619</accession>
<dbReference type="GO" id="GO:0016705">
    <property type="term" value="F:oxidoreductase activity, acting on paired donors, with incorporation or reduction of molecular oxygen"/>
    <property type="evidence" value="ECO:0007669"/>
    <property type="project" value="UniProtKB-ARBA"/>
</dbReference>
<comment type="caution">
    <text evidence="6">The sequence shown here is derived from an EMBL/GenBank/DDBJ whole genome shotgun (WGS) entry which is preliminary data.</text>
</comment>
<protein>
    <submittedName>
        <fullName evidence="6">Rieske 2Fe-2S domain-containing protein</fullName>
    </submittedName>
</protein>
<dbReference type="GO" id="GO:0046872">
    <property type="term" value="F:metal ion binding"/>
    <property type="evidence" value="ECO:0007669"/>
    <property type="project" value="UniProtKB-KW"/>
</dbReference>
<dbReference type="AlphaFoldDB" id="A0A934U619"/>
<dbReference type="GO" id="GO:0004497">
    <property type="term" value="F:monooxygenase activity"/>
    <property type="evidence" value="ECO:0007669"/>
    <property type="project" value="UniProtKB-ARBA"/>
</dbReference>
<name>A0A934U619_9NOCA</name>
<evidence type="ECO:0000313" key="7">
    <source>
        <dbReference type="Proteomes" id="UP000655868"/>
    </source>
</evidence>
<reference evidence="6" key="1">
    <citation type="submission" date="2020-12" db="EMBL/GenBank/DDBJ databases">
        <title>Antrihabitans popcorni sp. nov. and Antrihabitans auranticaus sp. nov., isolated from a larva cave.</title>
        <authorList>
            <person name="Lee S.D."/>
            <person name="Kim I.S."/>
        </authorList>
    </citation>
    <scope>NUCLEOTIDE SEQUENCE</scope>
    <source>
        <strain evidence="6">YC3-6</strain>
    </source>
</reference>
<keyword evidence="7" id="KW-1185">Reference proteome</keyword>
<keyword evidence="4" id="KW-0411">Iron-sulfur</keyword>
<keyword evidence="1" id="KW-0001">2Fe-2S</keyword>
<evidence type="ECO:0000259" key="5">
    <source>
        <dbReference type="PROSITE" id="PS51296"/>
    </source>
</evidence>
<evidence type="ECO:0000313" key="6">
    <source>
        <dbReference type="EMBL" id="MBJ8342120.1"/>
    </source>
</evidence>
<evidence type="ECO:0000256" key="1">
    <source>
        <dbReference type="ARBA" id="ARBA00022714"/>
    </source>
</evidence>
<dbReference type="RefSeq" id="WP_199707446.1">
    <property type="nucleotide sequence ID" value="NZ_JAEMNV010000010.1"/>
</dbReference>
<evidence type="ECO:0000256" key="2">
    <source>
        <dbReference type="ARBA" id="ARBA00022723"/>
    </source>
</evidence>
<feature type="domain" description="Rieske" evidence="5">
    <location>
        <begin position="23"/>
        <end position="117"/>
    </location>
</feature>
<dbReference type="Pfam" id="PF00355">
    <property type="entry name" value="Rieske"/>
    <property type="match status" value="1"/>
</dbReference>